<evidence type="ECO:0000256" key="3">
    <source>
        <dbReference type="ARBA" id="ARBA00022989"/>
    </source>
</evidence>
<accession>A0A7N9CK61</accession>
<keyword evidence="2 5" id="KW-0812">Transmembrane</keyword>
<evidence type="ECO:0000313" key="7">
    <source>
        <dbReference type="Ensembl" id="ENSMFAP00000051052.1"/>
    </source>
</evidence>
<dbReference type="InterPro" id="IPR004853">
    <property type="entry name" value="Sugar_P_trans_dom"/>
</dbReference>
<sequence length="381" mass="43081">MGRWALDVAFVWKAVLTLGLVLLYYCFSIGITFYNKWLTKSFHFPLFMTMLHLAVIFLFSALSRALVQCSSHRARVVLSWADYLRRVAPTALATALDVGLSNWSFLYVTVSLYTMTKSSAVLFILIFSLIFKLEELRAALVLVVLLIAGGLFMFTYKSTQFNVEGFALVLGASFIGGIRWTLTQMLLQKAELGLQNPIDTMFHLQPLMFLGLFPLFAVFEGVGNQGLFQDAGVIKQVRKAFLAVVLEGEWDCGRLQGARHLGSGNRRFSHVQAYNIGMCVQGVWTVRDRQRVGFQSWGLKARSQHTGAWGHGQLFLHCRPRKRRALESCVGWEVWRHIPFFDVLGLAFVPFLFILPPRVPSVIPSGSLQKILSHIHLSFKR</sequence>
<evidence type="ECO:0000256" key="1">
    <source>
        <dbReference type="ARBA" id="ARBA00004141"/>
    </source>
</evidence>
<dbReference type="GO" id="GO:0016020">
    <property type="term" value="C:membrane"/>
    <property type="evidence" value="ECO:0007669"/>
    <property type="project" value="UniProtKB-SubCell"/>
</dbReference>
<dbReference type="GeneTree" id="ENSGT00510000048078"/>
<reference evidence="7" key="3">
    <citation type="submission" date="2025-09" db="UniProtKB">
        <authorList>
            <consortium name="Ensembl"/>
        </authorList>
    </citation>
    <scope>IDENTIFICATION</scope>
</reference>
<feature type="transmembrane region" description="Helical" evidence="5">
    <location>
        <begin position="162"/>
        <end position="182"/>
    </location>
</feature>
<protein>
    <submittedName>
        <fullName evidence="7">Solute carrier family 35 member C2</fullName>
    </submittedName>
</protein>
<dbReference type="AlphaFoldDB" id="A0A7N9CK61"/>
<dbReference type="Pfam" id="PF03151">
    <property type="entry name" value="TPT"/>
    <property type="match status" value="1"/>
</dbReference>
<organism evidence="7 8">
    <name type="scientific">Macaca fascicularis</name>
    <name type="common">Crab-eating macaque</name>
    <name type="synonym">Cynomolgus monkey</name>
    <dbReference type="NCBI Taxonomy" id="9541"/>
    <lineage>
        <taxon>Eukaryota</taxon>
        <taxon>Metazoa</taxon>
        <taxon>Chordata</taxon>
        <taxon>Craniata</taxon>
        <taxon>Vertebrata</taxon>
        <taxon>Euteleostomi</taxon>
        <taxon>Mammalia</taxon>
        <taxon>Eutheria</taxon>
        <taxon>Euarchontoglires</taxon>
        <taxon>Primates</taxon>
        <taxon>Haplorrhini</taxon>
        <taxon>Catarrhini</taxon>
        <taxon>Cercopithecidae</taxon>
        <taxon>Cercopithecinae</taxon>
        <taxon>Macaca</taxon>
    </lineage>
</organism>
<feature type="transmembrane region" description="Helical" evidence="5">
    <location>
        <begin position="12"/>
        <end position="34"/>
    </location>
</feature>
<keyword evidence="3 5" id="KW-1133">Transmembrane helix</keyword>
<evidence type="ECO:0000313" key="8">
    <source>
        <dbReference type="Proteomes" id="UP000233100"/>
    </source>
</evidence>
<keyword evidence="4 5" id="KW-0472">Membrane</keyword>
<feature type="transmembrane region" description="Helical" evidence="5">
    <location>
        <begin position="46"/>
        <end position="67"/>
    </location>
</feature>
<dbReference type="InterPro" id="IPR050186">
    <property type="entry name" value="TPT_transporter"/>
</dbReference>
<proteinExistence type="predicted"/>
<dbReference type="Bgee" id="ENSMFAG00000042038">
    <property type="expression patterns" value="Expressed in lymph node and 13 other cell types or tissues"/>
</dbReference>
<feature type="domain" description="Sugar phosphate transporter" evidence="6">
    <location>
        <begin position="19"/>
        <end position="248"/>
    </location>
</feature>
<gene>
    <name evidence="7" type="primary">SLC35C2</name>
</gene>
<dbReference type="Ensembl" id="ENSMFAT00000091355.1">
    <property type="protein sequence ID" value="ENSMFAP00000051052.1"/>
    <property type="gene ID" value="ENSMFAG00000042038.2"/>
</dbReference>
<reference evidence="7 8" key="1">
    <citation type="submission" date="2013-03" db="EMBL/GenBank/DDBJ databases">
        <authorList>
            <person name="Warren W."/>
            <person name="Wilson R.K."/>
        </authorList>
    </citation>
    <scope>NUCLEOTIDE SEQUENCE</scope>
</reference>
<evidence type="ECO:0000256" key="5">
    <source>
        <dbReference type="SAM" id="Phobius"/>
    </source>
</evidence>
<dbReference type="Proteomes" id="UP000233100">
    <property type="component" value="Chromosome 10"/>
</dbReference>
<evidence type="ECO:0000256" key="2">
    <source>
        <dbReference type="ARBA" id="ARBA00022692"/>
    </source>
</evidence>
<feature type="transmembrane region" description="Helical" evidence="5">
    <location>
        <begin position="202"/>
        <end position="219"/>
    </location>
</feature>
<comment type="subcellular location">
    <subcellularLocation>
        <location evidence="1">Membrane</location>
        <topology evidence="1">Multi-pass membrane protein</topology>
    </subcellularLocation>
</comment>
<reference evidence="7" key="2">
    <citation type="submission" date="2025-08" db="UniProtKB">
        <authorList>
            <consortium name="Ensembl"/>
        </authorList>
    </citation>
    <scope>IDENTIFICATION</scope>
</reference>
<feature type="transmembrane region" description="Helical" evidence="5">
    <location>
        <begin position="138"/>
        <end position="156"/>
    </location>
</feature>
<evidence type="ECO:0000256" key="4">
    <source>
        <dbReference type="ARBA" id="ARBA00023136"/>
    </source>
</evidence>
<dbReference type="PANTHER" id="PTHR11132">
    <property type="entry name" value="SOLUTE CARRIER FAMILY 35"/>
    <property type="match status" value="1"/>
</dbReference>
<evidence type="ECO:0000259" key="6">
    <source>
        <dbReference type="Pfam" id="PF03151"/>
    </source>
</evidence>
<feature type="transmembrane region" description="Helical" evidence="5">
    <location>
        <begin position="112"/>
        <end position="131"/>
    </location>
</feature>
<name>A0A7N9CK61_MACFA</name>
<keyword evidence="8" id="KW-1185">Reference proteome</keyword>